<feature type="transmembrane region" description="Helical" evidence="12">
    <location>
        <begin position="741"/>
        <end position="762"/>
    </location>
</feature>
<dbReference type="Pfam" id="PF01094">
    <property type="entry name" value="ANF_receptor"/>
    <property type="match status" value="1"/>
</dbReference>
<keyword evidence="10" id="KW-0807">Transducer</keyword>
<dbReference type="InterPro" id="IPR017978">
    <property type="entry name" value="GPCR_3_C"/>
</dbReference>
<feature type="transmembrane region" description="Helical" evidence="12">
    <location>
        <begin position="620"/>
        <end position="639"/>
    </location>
</feature>
<feature type="transmembrane region" description="Helical" evidence="12">
    <location>
        <begin position="774"/>
        <end position="795"/>
    </location>
</feature>
<evidence type="ECO:0000256" key="12">
    <source>
        <dbReference type="SAM" id="Phobius"/>
    </source>
</evidence>
<comment type="subcellular location">
    <subcellularLocation>
        <location evidence="1">Cell membrane</location>
        <topology evidence="1">Multi-pass membrane protein</topology>
    </subcellularLocation>
</comment>
<dbReference type="Gene3D" id="2.10.50.30">
    <property type="entry name" value="GPCR, family 3, nine cysteines domain"/>
    <property type="match status" value="1"/>
</dbReference>
<evidence type="ECO:0000259" key="14">
    <source>
        <dbReference type="PROSITE" id="PS50259"/>
    </source>
</evidence>
<dbReference type="InterPro" id="IPR000337">
    <property type="entry name" value="GPCR_3"/>
</dbReference>
<feature type="transmembrane region" description="Helical" evidence="12">
    <location>
        <begin position="697"/>
        <end position="717"/>
    </location>
</feature>
<dbReference type="Proteomes" id="UP000499080">
    <property type="component" value="Unassembled WGS sequence"/>
</dbReference>
<keyword evidence="7 12" id="KW-0472">Membrane</keyword>
<keyword evidence="13" id="KW-0732">Signal</keyword>
<organism evidence="15 16">
    <name type="scientific">Araneus ventricosus</name>
    <name type="common">Orbweaver spider</name>
    <name type="synonym">Epeira ventricosa</name>
    <dbReference type="NCBI Taxonomy" id="182803"/>
    <lineage>
        <taxon>Eukaryota</taxon>
        <taxon>Metazoa</taxon>
        <taxon>Ecdysozoa</taxon>
        <taxon>Arthropoda</taxon>
        <taxon>Chelicerata</taxon>
        <taxon>Arachnida</taxon>
        <taxon>Araneae</taxon>
        <taxon>Araneomorphae</taxon>
        <taxon>Entelegynae</taxon>
        <taxon>Araneoidea</taxon>
        <taxon>Araneidae</taxon>
        <taxon>Araneus</taxon>
    </lineage>
</organism>
<sequence>MVFKNVMMSTSQLITFFLVHLLANGVISLISEQPESSWNEVEDPNQIILGGLFPVHAEGRGEDERCGPMMLEKGIQRLEAMLYAIDQINNNPKYWKFKMQAVIFDTCSSESYALEQALQFLTSSCGQAANISSKVTAIVGASNSIVSQSVTNIFRLLKIPQVSYASTSEELDDLYKYPYFFRVVPSDRFQLEVILDIIQHFKWTYVSLIVSEGEYGEKRAQAIQTKIRSSAHYDICFAAVETLPRNATKATYNKVVSKLDRFENVKGVIVFLNEEEISELLDACERYEIPPGRFVWVGSSDWGAKERIVRGHEKMAVGSITISPKRFPIEGFDEYFKSLKPDHNARNPWFKEFWENQFNCVFRKNTGALRKQKSCTGREDLGEFYRQESLVPMVIDSVHLLATAIKTMCEKIPRFCSEPEQMEQKYREEFLRIIKKTSFYSPQGHGMVISFDNARSVPAQYSIYEYANGSEDTLQIQRMEGYGYRITGEWNPTIRLSLLRRPEWDRNGGVDSRCSEECPDGEQRISNSKYEMRCCWTCRPCDSGYYLPDPTMPCQKCPEETEPSSDKKTCIKIEYFGPDFTSAWALVPLVFSIMGIISTSAVLVIFFLNRKTPIIMASGLELCYFIVIGIILCYCYSFVALLEPTEASCGALQIGMGLGPSICYSAIFTKTNRLSRIFEASLEMMRKPSYISPKSQIMICICLVLIHVTFTVLWLIIMPPDAPKPSIEGEEKWVTCELDGISLLVGLGYNMFLLILCTIYAYKTRNIPDNFNETKWISFAMYASCIMWLVFIPIYCGAVTDYKVRSTILSVSVSASGTIILACMIFPKIYIAIFHPEGSSDNEQIVRYLRGFSKTQDELQQPSPIFNKPGSSSPFPLRRNPVMQVTQ</sequence>
<dbReference type="OrthoDB" id="425344at2759"/>
<dbReference type="PROSITE" id="PS50259">
    <property type="entry name" value="G_PROTEIN_RECEP_F3_4"/>
    <property type="match status" value="1"/>
</dbReference>
<dbReference type="InterPro" id="IPR000162">
    <property type="entry name" value="GPCR_3_mtglu_rcpt"/>
</dbReference>
<comment type="similarity">
    <text evidence="2">Belongs to the G-protein coupled receptor 3 family.</text>
</comment>
<dbReference type="EMBL" id="BGPR01000160">
    <property type="protein sequence ID" value="GBM00770.1"/>
    <property type="molecule type" value="Genomic_DNA"/>
</dbReference>
<evidence type="ECO:0000256" key="9">
    <source>
        <dbReference type="ARBA" id="ARBA00023180"/>
    </source>
</evidence>
<evidence type="ECO:0000256" key="8">
    <source>
        <dbReference type="ARBA" id="ARBA00023170"/>
    </source>
</evidence>
<dbReference type="Pfam" id="PF00003">
    <property type="entry name" value="7tm_3"/>
    <property type="match status" value="1"/>
</dbReference>
<dbReference type="InterPro" id="IPR038550">
    <property type="entry name" value="GPCR_3_9-Cys_sf"/>
</dbReference>
<dbReference type="Gene3D" id="3.40.50.2300">
    <property type="match status" value="2"/>
</dbReference>
<gene>
    <name evidence="15" type="primary">Grm3_0</name>
    <name evidence="15" type="ORF">AVEN_150929_1</name>
</gene>
<evidence type="ECO:0000256" key="10">
    <source>
        <dbReference type="ARBA" id="ARBA00023224"/>
    </source>
</evidence>
<evidence type="ECO:0000256" key="6">
    <source>
        <dbReference type="ARBA" id="ARBA00023040"/>
    </source>
</evidence>
<reference evidence="15 16" key="1">
    <citation type="journal article" date="2019" name="Sci. Rep.">
        <title>Orb-weaving spider Araneus ventricosus genome elucidates the spidroin gene catalogue.</title>
        <authorList>
            <person name="Kono N."/>
            <person name="Nakamura H."/>
            <person name="Ohtoshi R."/>
            <person name="Moran D.A.P."/>
            <person name="Shinohara A."/>
            <person name="Yoshida Y."/>
            <person name="Fujiwara M."/>
            <person name="Mori M."/>
            <person name="Tomita M."/>
            <person name="Arakawa K."/>
        </authorList>
    </citation>
    <scope>NUCLEOTIDE SEQUENCE [LARGE SCALE GENOMIC DNA]</scope>
</reference>
<evidence type="ECO:0000313" key="15">
    <source>
        <dbReference type="EMBL" id="GBM00770.1"/>
    </source>
</evidence>
<keyword evidence="16" id="KW-1185">Reference proteome</keyword>
<keyword evidence="8 15" id="KW-0675">Receptor</keyword>
<feature type="transmembrane region" description="Helical" evidence="12">
    <location>
        <begin position="807"/>
        <end position="826"/>
    </location>
</feature>
<evidence type="ECO:0000256" key="3">
    <source>
        <dbReference type="ARBA" id="ARBA00022475"/>
    </source>
</evidence>
<comment type="caution">
    <text evidence="15">The sequence shown here is derived from an EMBL/GenBank/DDBJ whole genome shotgun (WGS) entry which is preliminary data.</text>
</comment>
<keyword evidence="9" id="KW-0325">Glycoprotein</keyword>
<evidence type="ECO:0000256" key="7">
    <source>
        <dbReference type="ARBA" id="ARBA00023136"/>
    </source>
</evidence>
<dbReference type="PRINTS" id="PR00593">
    <property type="entry name" value="MTABOTROPICR"/>
</dbReference>
<evidence type="ECO:0000313" key="16">
    <source>
        <dbReference type="Proteomes" id="UP000499080"/>
    </source>
</evidence>
<dbReference type="InterPro" id="IPR028082">
    <property type="entry name" value="Peripla_BP_I"/>
</dbReference>
<dbReference type="GO" id="GO:0004930">
    <property type="term" value="F:G protein-coupled receptor activity"/>
    <property type="evidence" value="ECO:0007669"/>
    <property type="project" value="UniProtKB-KW"/>
</dbReference>
<dbReference type="GO" id="GO:0005886">
    <property type="term" value="C:plasma membrane"/>
    <property type="evidence" value="ECO:0007669"/>
    <property type="project" value="UniProtKB-SubCell"/>
</dbReference>
<evidence type="ECO:0000256" key="1">
    <source>
        <dbReference type="ARBA" id="ARBA00004651"/>
    </source>
</evidence>
<keyword evidence="3" id="KW-1003">Cell membrane</keyword>
<dbReference type="InterPro" id="IPR050726">
    <property type="entry name" value="mGluR"/>
</dbReference>
<feature type="chain" id="PRO_5021214223" evidence="13">
    <location>
        <begin position="29"/>
        <end position="887"/>
    </location>
</feature>
<dbReference type="SUPFAM" id="SSF53822">
    <property type="entry name" value="Periplasmic binding protein-like I"/>
    <property type="match status" value="1"/>
</dbReference>
<dbReference type="PRINTS" id="PR00248">
    <property type="entry name" value="GPCRMGR"/>
</dbReference>
<evidence type="ECO:0000256" key="4">
    <source>
        <dbReference type="ARBA" id="ARBA00022692"/>
    </source>
</evidence>
<keyword evidence="6" id="KW-0297">G-protein coupled receptor</keyword>
<name>A0A4Y2C9D4_ARAVE</name>
<feature type="transmembrane region" description="Helical" evidence="12">
    <location>
        <begin position="583"/>
        <end position="608"/>
    </location>
</feature>
<dbReference type="AlphaFoldDB" id="A0A4Y2C9D4"/>
<feature type="domain" description="G-protein coupled receptors family 3 profile" evidence="14">
    <location>
        <begin position="584"/>
        <end position="837"/>
    </location>
</feature>
<proteinExistence type="inferred from homology"/>
<keyword evidence="4 12" id="KW-0812">Transmembrane</keyword>
<dbReference type="PANTHER" id="PTHR24060">
    <property type="entry name" value="METABOTROPIC GLUTAMATE RECEPTOR"/>
    <property type="match status" value="1"/>
</dbReference>
<dbReference type="FunFam" id="3.40.50.2300:FF:000145">
    <property type="entry name" value="Glutamate receptor, metabotropic"/>
    <property type="match status" value="1"/>
</dbReference>
<dbReference type="InterPro" id="IPR001828">
    <property type="entry name" value="ANF_lig-bd_rcpt"/>
</dbReference>
<evidence type="ECO:0000256" key="11">
    <source>
        <dbReference type="SAM" id="MobiDB-lite"/>
    </source>
</evidence>
<feature type="compositionally biased region" description="Polar residues" evidence="11">
    <location>
        <begin position="858"/>
        <end position="874"/>
    </location>
</feature>
<feature type="signal peptide" evidence="13">
    <location>
        <begin position="1"/>
        <end position="28"/>
    </location>
</feature>
<evidence type="ECO:0000256" key="2">
    <source>
        <dbReference type="ARBA" id="ARBA00007242"/>
    </source>
</evidence>
<evidence type="ECO:0000256" key="5">
    <source>
        <dbReference type="ARBA" id="ARBA00022989"/>
    </source>
</evidence>
<accession>A0A4Y2C9D4</accession>
<keyword evidence="5 12" id="KW-1133">Transmembrane helix</keyword>
<feature type="region of interest" description="Disordered" evidence="11">
    <location>
        <begin position="858"/>
        <end position="887"/>
    </location>
</feature>
<protein>
    <submittedName>
        <fullName evidence="15">Metabotropic glutamate receptor 3</fullName>
    </submittedName>
</protein>
<evidence type="ECO:0000256" key="13">
    <source>
        <dbReference type="SAM" id="SignalP"/>
    </source>
</evidence>